<accession>A0A6G8Q0S7</accession>
<protein>
    <submittedName>
        <fullName evidence="1">Uncharacterized protein</fullName>
    </submittedName>
</protein>
<dbReference type="EMBL" id="CP045121">
    <property type="protein sequence ID" value="QIN80081.1"/>
    <property type="molecule type" value="Genomic_DNA"/>
</dbReference>
<evidence type="ECO:0000313" key="1">
    <source>
        <dbReference type="EMBL" id="QIN80081.1"/>
    </source>
</evidence>
<name>A0A6G8Q0S7_9ACTN</name>
<dbReference type="RefSeq" id="WP_166397758.1">
    <property type="nucleotide sequence ID" value="NZ_CP045121.1"/>
</dbReference>
<evidence type="ECO:0000313" key="2">
    <source>
        <dbReference type="Proteomes" id="UP000502706"/>
    </source>
</evidence>
<dbReference type="Proteomes" id="UP000502706">
    <property type="component" value="Chromosome"/>
</dbReference>
<gene>
    <name evidence="1" type="ORF">GBA65_17890</name>
</gene>
<keyword evidence="2" id="KW-1185">Reference proteome</keyword>
<organism evidence="1 2">
    <name type="scientific">Rubrobacter marinus</name>
    <dbReference type="NCBI Taxonomy" id="2653852"/>
    <lineage>
        <taxon>Bacteria</taxon>
        <taxon>Bacillati</taxon>
        <taxon>Actinomycetota</taxon>
        <taxon>Rubrobacteria</taxon>
        <taxon>Rubrobacterales</taxon>
        <taxon>Rubrobacteraceae</taxon>
        <taxon>Rubrobacter</taxon>
    </lineage>
</organism>
<dbReference type="AlphaFoldDB" id="A0A6G8Q0S7"/>
<proteinExistence type="predicted"/>
<sequence length="247" mass="27627">MAGTDVRSIQTLIVGLADLSVPGRGIEIASIASRTAASEIYIVISGDTLPRRELADTEGLKGAMRLVSALEGAGLPVLMGFTSSDMVLWKAAGASSCATGKFFNLRRFTSSRFEDESAGGGGQLPYWFEESLLAFLREPDITRIRARHPDMLSESSLRNPFGLEILEGLDSGEGRAWLGTSWRQFMYAFADLEHRISQSTVDVRSFLHRAEQNWRFLDDSSFFMDEMRNDGTWLRTWRIAEAEYRDH</sequence>
<reference evidence="1 2" key="1">
    <citation type="submission" date="2019-10" db="EMBL/GenBank/DDBJ databases">
        <title>Rubrobacter sp nov SCSIO 52915 isolated from a deep-sea sediment in the South China Sea.</title>
        <authorList>
            <person name="Chen R.W."/>
        </authorList>
    </citation>
    <scope>NUCLEOTIDE SEQUENCE [LARGE SCALE GENOMIC DNA]</scope>
    <source>
        <strain evidence="1 2">SCSIO 52915</strain>
    </source>
</reference>
<dbReference type="KEGG" id="rmar:GBA65_17890"/>